<proteinExistence type="predicted"/>
<dbReference type="Proteomes" id="UP001160390">
    <property type="component" value="Unassembled WGS sequence"/>
</dbReference>
<organism evidence="1 2">
    <name type="scientific">Clonostachys chloroleuca</name>
    <dbReference type="NCBI Taxonomy" id="1926264"/>
    <lineage>
        <taxon>Eukaryota</taxon>
        <taxon>Fungi</taxon>
        <taxon>Dikarya</taxon>
        <taxon>Ascomycota</taxon>
        <taxon>Pezizomycotina</taxon>
        <taxon>Sordariomycetes</taxon>
        <taxon>Hypocreomycetidae</taxon>
        <taxon>Hypocreales</taxon>
        <taxon>Bionectriaceae</taxon>
        <taxon>Clonostachys</taxon>
    </lineage>
</organism>
<gene>
    <name evidence="1" type="ORF">CCHLO57077_00008196</name>
</gene>
<protein>
    <submittedName>
        <fullName evidence="1">Uncharacterized protein</fullName>
    </submittedName>
</protein>
<evidence type="ECO:0000313" key="1">
    <source>
        <dbReference type="EMBL" id="CAI6087657.1"/>
    </source>
</evidence>
<evidence type="ECO:0000313" key="2">
    <source>
        <dbReference type="Proteomes" id="UP001160390"/>
    </source>
</evidence>
<reference evidence="1" key="1">
    <citation type="submission" date="2023-01" db="EMBL/GenBank/DDBJ databases">
        <authorList>
            <person name="Piombo E."/>
        </authorList>
    </citation>
    <scope>NUCLEOTIDE SEQUENCE</scope>
</reference>
<name>A0AA35M085_9HYPO</name>
<keyword evidence="2" id="KW-1185">Reference proteome</keyword>
<comment type="caution">
    <text evidence="1">The sequence shown here is derived from an EMBL/GenBank/DDBJ whole genome shotgun (WGS) entry which is preliminary data.</text>
</comment>
<dbReference type="AlphaFoldDB" id="A0AA35M085"/>
<sequence length="106" mass="12691">MATYPEENEEREDRLDELLKPIDETYVSCILDNNEFHIVWPTRRSESLPHLFTHCFHRLWKIGVLLPNDAERVLDTHTYLTEQWTDIERLAPQRVATRFEPVKTDV</sequence>
<accession>A0AA35M085</accession>
<dbReference type="EMBL" id="CABFNP030000799">
    <property type="protein sequence ID" value="CAI6087657.1"/>
    <property type="molecule type" value="Genomic_DNA"/>
</dbReference>